<dbReference type="InterPro" id="IPR001163">
    <property type="entry name" value="Sm_dom_euk/arc"/>
</dbReference>
<dbReference type="GO" id="GO:0003723">
    <property type="term" value="F:RNA binding"/>
    <property type="evidence" value="ECO:0007669"/>
    <property type="project" value="InterPro"/>
</dbReference>
<gene>
    <name evidence="3" type="ORF">ENS19_02525</name>
</gene>
<dbReference type="GO" id="GO:1990904">
    <property type="term" value="C:ribonucleoprotein complex"/>
    <property type="evidence" value="ECO:0007669"/>
    <property type="project" value="UniProtKB-KW"/>
</dbReference>
<dbReference type="InterPro" id="IPR016487">
    <property type="entry name" value="Lsm6/sSmF"/>
</dbReference>
<keyword evidence="1" id="KW-0687">Ribonucleoprotein</keyword>
<evidence type="ECO:0000259" key="2">
    <source>
        <dbReference type="PROSITE" id="PS52002"/>
    </source>
</evidence>
<dbReference type="PANTHER" id="PTHR11021:SF0">
    <property type="entry name" value="SMALL NUCLEAR RIBONUCLEOPROTEIN F"/>
    <property type="match status" value="1"/>
</dbReference>
<organism evidence="3">
    <name type="scientific">Candidatus Methanomethylicus mesodigestus</name>
    <dbReference type="NCBI Taxonomy" id="1867258"/>
    <lineage>
        <taxon>Archaea</taxon>
        <taxon>Thermoproteota</taxon>
        <taxon>Methanosuratincolia</taxon>
        <taxon>Candidatus Methanomethylicales</taxon>
        <taxon>Candidatus Methanomethylicaceae</taxon>
        <taxon>Candidatus Methanomethylicus</taxon>
    </lineage>
</organism>
<feature type="domain" description="Sm" evidence="2">
    <location>
        <begin position="7"/>
        <end position="80"/>
    </location>
</feature>
<evidence type="ECO:0000256" key="1">
    <source>
        <dbReference type="ARBA" id="ARBA00023274"/>
    </source>
</evidence>
<name>A0A7C3J3T8_9CREN</name>
<dbReference type="AlphaFoldDB" id="A0A7C3J3T8"/>
<dbReference type="EMBL" id="DSTX01000002">
    <property type="protein sequence ID" value="HFK20133.1"/>
    <property type="molecule type" value="Genomic_DNA"/>
</dbReference>
<dbReference type="InterPro" id="IPR010920">
    <property type="entry name" value="LSM_dom_sf"/>
</dbReference>
<evidence type="ECO:0000313" key="3">
    <source>
        <dbReference type="EMBL" id="HFK20133.1"/>
    </source>
</evidence>
<comment type="caution">
    <text evidence="3">The sequence shown here is derived from an EMBL/GenBank/DDBJ whole genome shotgun (WGS) entry which is preliminary data.</text>
</comment>
<dbReference type="Pfam" id="PF01423">
    <property type="entry name" value="LSM"/>
    <property type="match status" value="1"/>
</dbReference>
<sequence>MFDLPSEPIRLLNKSLHNQILVKLKDGHEYIGNLQKYDMTMNLILTDAIEAADDVNRPVAKYGKILVRGNNILYIKTVAP</sequence>
<dbReference type="PROSITE" id="PS52002">
    <property type="entry name" value="SM"/>
    <property type="match status" value="1"/>
</dbReference>
<protein>
    <submittedName>
        <fullName evidence="3">Sm ribonucleo</fullName>
    </submittedName>
</protein>
<dbReference type="GO" id="GO:0000398">
    <property type="term" value="P:mRNA splicing, via spliceosome"/>
    <property type="evidence" value="ECO:0007669"/>
    <property type="project" value="InterPro"/>
</dbReference>
<dbReference type="SUPFAM" id="SSF50182">
    <property type="entry name" value="Sm-like ribonucleoproteins"/>
    <property type="match status" value="1"/>
</dbReference>
<reference evidence="3" key="1">
    <citation type="journal article" date="2020" name="mSystems">
        <title>Genome- and Community-Level Interaction Insights into Carbon Utilization and Element Cycling Functions of Hydrothermarchaeota in Hydrothermal Sediment.</title>
        <authorList>
            <person name="Zhou Z."/>
            <person name="Liu Y."/>
            <person name="Xu W."/>
            <person name="Pan J."/>
            <person name="Luo Z.H."/>
            <person name="Li M."/>
        </authorList>
    </citation>
    <scope>NUCLEOTIDE SEQUENCE [LARGE SCALE GENOMIC DNA]</scope>
    <source>
        <strain evidence="3">SpSt-468</strain>
    </source>
</reference>
<proteinExistence type="predicted"/>
<accession>A0A7C3J3T8</accession>
<dbReference type="PANTHER" id="PTHR11021">
    <property type="entry name" value="SMALL NUCLEAR RIBONUCLEOPROTEIN F SNRNP-F"/>
    <property type="match status" value="1"/>
</dbReference>
<dbReference type="Gene3D" id="2.30.30.100">
    <property type="match status" value="1"/>
</dbReference>
<dbReference type="SMART" id="SM00651">
    <property type="entry name" value="Sm"/>
    <property type="match status" value="1"/>
</dbReference>
<dbReference type="InterPro" id="IPR047575">
    <property type="entry name" value="Sm"/>
</dbReference>